<dbReference type="SMART" id="SM00587">
    <property type="entry name" value="CHK"/>
    <property type="match status" value="1"/>
</dbReference>
<evidence type="ECO:0000313" key="3">
    <source>
        <dbReference type="Proteomes" id="UP001140502"/>
    </source>
</evidence>
<dbReference type="SUPFAM" id="SSF56112">
    <property type="entry name" value="Protein kinase-like (PK-like)"/>
    <property type="match status" value="1"/>
</dbReference>
<dbReference type="Proteomes" id="UP001140502">
    <property type="component" value="Unassembled WGS sequence"/>
</dbReference>
<dbReference type="PANTHER" id="PTHR11012">
    <property type="entry name" value="PROTEIN KINASE-LIKE DOMAIN-CONTAINING"/>
    <property type="match status" value="1"/>
</dbReference>
<dbReference type="AlphaFoldDB" id="A0A9W9BT93"/>
<comment type="caution">
    <text evidence="2">The sequence shown here is derived from an EMBL/GenBank/DDBJ whole genome shotgun (WGS) entry which is preliminary data.</text>
</comment>
<accession>A0A9W9BT93</accession>
<feature type="domain" description="CHK kinase-like" evidence="1">
    <location>
        <begin position="130"/>
        <end position="307"/>
    </location>
</feature>
<sequence>MAVSITTVSAKTDRMISSSDPLPVATEEITPAWFSKILGKRVKEVAIDETIHGTASKILVKLTYEDSPDSLIAVCVKGGFNPAILALQPSLCQMYQLEAEFYHYIAPTVKMRLPDAQYCAIDEVGGQGIVVLEDLKAAGYTFGNPLEAWPVDRVRAGVEQLATLHARTWGGDPGDFPWLNREFSIRDIMRSLLSAESWGARFEGDTRPPVPDQLADRKRMARAFETLWNNTDTKMNCIVHGDSHVGNTFITPTGEPGFLDWQCIHRGSAIHDVAYFIAGSLSIDDRRENEGPLFQHYLDTLHKKGGPRFDKEGLWEEYRKHTLHGFIWSLALSEMQPRELVDTMASRYCAAIMDLKTLELLEGLESN</sequence>
<organism evidence="2 3">
    <name type="scientific">Fusarium piperis</name>
    <dbReference type="NCBI Taxonomy" id="1435070"/>
    <lineage>
        <taxon>Eukaryota</taxon>
        <taxon>Fungi</taxon>
        <taxon>Dikarya</taxon>
        <taxon>Ascomycota</taxon>
        <taxon>Pezizomycotina</taxon>
        <taxon>Sordariomycetes</taxon>
        <taxon>Hypocreomycetidae</taxon>
        <taxon>Hypocreales</taxon>
        <taxon>Nectriaceae</taxon>
        <taxon>Fusarium</taxon>
        <taxon>Fusarium solani species complex</taxon>
    </lineage>
</organism>
<reference evidence="2" key="1">
    <citation type="submission" date="2022-10" db="EMBL/GenBank/DDBJ databases">
        <title>Tapping the CABI collections for fungal endophytes: first genome assemblies for Collariella, Neodidymelliopsis, Ascochyta clinopodiicola, Didymella pomorum, Didymosphaeria variabile, Neocosmospora piperis and Neocucurbitaria cava.</title>
        <authorList>
            <person name="Hill R."/>
        </authorList>
    </citation>
    <scope>NUCLEOTIDE SEQUENCE</scope>
    <source>
        <strain evidence="2">IMI 366586</strain>
    </source>
</reference>
<keyword evidence="3" id="KW-1185">Reference proteome</keyword>
<protein>
    <recommendedName>
        <fullName evidence="1">CHK kinase-like domain-containing protein</fullName>
    </recommendedName>
</protein>
<evidence type="ECO:0000313" key="2">
    <source>
        <dbReference type="EMBL" id="KAJ4328084.1"/>
    </source>
</evidence>
<gene>
    <name evidence="2" type="ORF">N0V84_001452</name>
</gene>
<evidence type="ECO:0000259" key="1">
    <source>
        <dbReference type="SMART" id="SM00587"/>
    </source>
</evidence>
<dbReference type="InterPro" id="IPR015897">
    <property type="entry name" value="CHK_kinase-like"/>
</dbReference>
<dbReference type="Gene3D" id="3.90.1200.10">
    <property type="match status" value="1"/>
</dbReference>
<dbReference type="Pfam" id="PF01636">
    <property type="entry name" value="APH"/>
    <property type="match status" value="1"/>
</dbReference>
<name>A0A9W9BT93_9HYPO</name>
<dbReference type="InterPro" id="IPR011009">
    <property type="entry name" value="Kinase-like_dom_sf"/>
</dbReference>
<dbReference type="EMBL" id="JAPEUR010000015">
    <property type="protein sequence ID" value="KAJ4328084.1"/>
    <property type="molecule type" value="Genomic_DNA"/>
</dbReference>
<proteinExistence type="predicted"/>
<dbReference type="OrthoDB" id="191037at2759"/>
<dbReference type="PANTHER" id="PTHR11012:SF30">
    <property type="entry name" value="PROTEIN KINASE-LIKE DOMAIN-CONTAINING"/>
    <property type="match status" value="1"/>
</dbReference>
<dbReference type="InterPro" id="IPR002575">
    <property type="entry name" value="Aminoglycoside_PTrfase"/>
</dbReference>